<evidence type="ECO:0000313" key="2">
    <source>
        <dbReference type="EMBL" id="MFB5681581.1"/>
    </source>
</evidence>
<dbReference type="InterPro" id="IPR015422">
    <property type="entry name" value="PyrdxlP-dep_Trfase_small"/>
</dbReference>
<dbReference type="InterPro" id="IPR015421">
    <property type="entry name" value="PyrdxlP-dep_Trfase_major"/>
</dbReference>
<dbReference type="EMBL" id="JBHILM010000011">
    <property type="protein sequence ID" value="MFB5681581.1"/>
    <property type="molecule type" value="Genomic_DNA"/>
</dbReference>
<dbReference type="PANTHER" id="PTHR30244">
    <property type="entry name" value="TRANSAMINASE"/>
    <property type="match status" value="1"/>
</dbReference>
<keyword evidence="3" id="KW-1185">Reference proteome</keyword>
<dbReference type="Gene3D" id="3.40.640.10">
    <property type="entry name" value="Type I PLP-dependent aspartate aminotransferase-like (Major domain)"/>
    <property type="match status" value="1"/>
</dbReference>
<keyword evidence="1" id="KW-0663">Pyridoxal phosphate</keyword>
<comment type="similarity">
    <text evidence="1">Belongs to the DegT/DnrJ/EryC1 family.</text>
</comment>
<comment type="caution">
    <text evidence="2">The sequence shown here is derived from an EMBL/GenBank/DDBJ whole genome shotgun (WGS) entry which is preliminary data.</text>
</comment>
<dbReference type="GO" id="GO:0008483">
    <property type="term" value="F:transaminase activity"/>
    <property type="evidence" value="ECO:0007669"/>
    <property type="project" value="UniProtKB-KW"/>
</dbReference>
<dbReference type="NCBIfam" id="TIGR04181">
    <property type="entry name" value="NHT_00031"/>
    <property type="match status" value="1"/>
</dbReference>
<evidence type="ECO:0000313" key="3">
    <source>
        <dbReference type="Proteomes" id="UP001580407"/>
    </source>
</evidence>
<dbReference type="RefSeq" id="WP_375525367.1">
    <property type="nucleotide sequence ID" value="NZ_JBHILM010000011.1"/>
</dbReference>
<sequence>MRKQADIAQVLKAINQVITMKSSAVPLHEPLLGGNEWKYVKECLDSGWISSAGRYVMELEERIREFTGVKHAIAVNSGTAALHAALLAAGVSGNDEVLLPALTFVATANAIQYCGAVPHFVDVEERSLGVDPHKLRAYLQDIAVFSQDRWINKNTGRRLKALVVMHTFGHPADMEALIALCEAYSLELIEDAAQALGSYYKGQHVGGLGRISAISFNGNKIVTTGGGGAVLTNDESLALWVRHVTTTAKLPHPWAYEHDQLGYNYRMPNLNAALGCAQLEQLPDFIARKRKLAHAYKAAFSTVLGVKLYTEAGYARSNYWLNALILQEADRGVRDEILKQTHAQGLMTRPCWNLLHKLRVYTNSPRMDLSISEQLEQRIINLPSSVSLVAGERA</sequence>
<name>A0ABV5BAI0_9BACL</name>
<dbReference type="PIRSF" id="PIRSF000390">
    <property type="entry name" value="PLP_StrS"/>
    <property type="match status" value="1"/>
</dbReference>
<dbReference type="InterPro" id="IPR000653">
    <property type="entry name" value="DegT/StrS_aminotransferase"/>
</dbReference>
<dbReference type="InterPro" id="IPR015424">
    <property type="entry name" value="PyrdxlP-dep_Trfase"/>
</dbReference>
<protein>
    <submittedName>
        <fullName evidence="2">LegC family aminotransferase</fullName>
    </submittedName>
</protein>
<keyword evidence="2" id="KW-0032">Aminotransferase</keyword>
<dbReference type="CDD" id="cd00616">
    <property type="entry name" value="AHBA_syn"/>
    <property type="match status" value="1"/>
</dbReference>
<dbReference type="InterPro" id="IPR026385">
    <property type="entry name" value="LegC-like"/>
</dbReference>
<dbReference type="SUPFAM" id="SSF53383">
    <property type="entry name" value="PLP-dependent transferases"/>
    <property type="match status" value="1"/>
</dbReference>
<accession>A0ABV5BAI0</accession>
<keyword evidence="2" id="KW-0808">Transferase</keyword>
<dbReference type="PANTHER" id="PTHR30244:SF30">
    <property type="entry name" value="BLR5990 PROTEIN"/>
    <property type="match status" value="1"/>
</dbReference>
<dbReference type="Gene3D" id="3.90.1150.10">
    <property type="entry name" value="Aspartate Aminotransferase, domain 1"/>
    <property type="match status" value="1"/>
</dbReference>
<dbReference type="Pfam" id="PF01041">
    <property type="entry name" value="DegT_DnrJ_EryC1"/>
    <property type="match status" value="1"/>
</dbReference>
<evidence type="ECO:0000256" key="1">
    <source>
        <dbReference type="RuleBase" id="RU004508"/>
    </source>
</evidence>
<dbReference type="Proteomes" id="UP001580407">
    <property type="component" value="Unassembled WGS sequence"/>
</dbReference>
<reference evidence="2 3" key="1">
    <citation type="submission" date="2024-09" db="EMBL/GenBank/DDBJ databases">
        <authorList>
            <person name="Ruan L."/>
        </authorList>
    </citation>
    <scope>NUCLEOTIDE SEQUENCE [LARGE SCALE GENOMIC DNA]</scope>
    <source>
        <strain evidence="2 3">D33</strain>
    </source>
</reference>
<organism evidence="2 3">
    <name type="scientific">Paenibacillus terreus</name>
    <dbReference type="NCBI Taxonomy" id="1387834"/>
    <lineage>
        <taxon>Bacteria</taxon>
        <taxon>Bacillati</taxon>
        <taxon>Bacillota</taxon>
        <taxon>Bacilli</taxon>
        <taxon>Bacillales</taxon>
        <taxon>Paenibacillaceae</taxon>
        <taxon>Paenibacillus</taxon>
    </lineage>
</organism>
<gene>
    <name evidence="2" type="ORF">ACE3NQ_11720</name>
</gene>
<proteinExistence type="inferred from homology"/>